<dbReference type="SUPFAM" id="SSF54427">
    <property type="entry name" value="NTF2-like"/>
    <property type="match status" value="1"/>
</dbReference>
<evidence type="ECO:0000313" key="2">
    <source>
        <dbReference type="Proteomes" id="UP000255334"/>
    </source>
</evidence>
<dbReference type="AlphaFoldDB" id="A0A370X6Y8"/>
<name>A0A370X6Y8_9GAMM</name>
<sequence>MAASPTMPPVQGDEVSALHALWGRYQKAVASKDAAAMLDMYVSGDAPVMGAFAPKSYAVVTAANKQPVPRTLLSTAKEDVAGEVKLPPDEIENLDIHTDGEVGSVSFDYKAKVGHGRIIWTTVHTNEGWKIASVVYSINVPAADSEGTSG</sequence>
<evidence type="ECO:0008006" key="3">
    <source>
        <dbReference type="Google" id="ProtNLM"/>
    </source>
</evidence>
<dbReference type="EMBL" id="QRBF01000003">
    <property type="protein sequence ID" value="RDS84199.1"/>
    <property type="molecule type" value="Genomic_DNA"/>
</dbReference>
<reference evidence="1 2" key="1">
    <citation type="submission" date="2018-07" db="EMBL/GenBank/DDBJ databases">
        <title>Dyella monticola sp. nov. and Dyella psychrodurans sp. nov. isolated from monsoon evergreen broad-leaved forest soil of Dinghu Mountain, China.</title>
        <authorList>
            <person name="Gao Z."/>
            <person name="Qiu L."/>
        </authorList>
    </citation>
    <scope>NUCLEOTIDE SEQUENCE [LARGE SCALE GENOMIC DNA]</scope>
    <source>
        <strain evidence="1 2">4MSK11</strain>
    </source>
</reference>
<comment type="caution">
    <text evidence="1">The sequence shown here is derived from an EMBL/GenBank/DDBJ whole genome shotgun (WGS) entry which is preliminary data.</text>
</comment>
<evidence type="ECO:0000313" key="1">
    <source>
        <dbReference type="EMBL" id="RDS84199.1"/>
    </source>
</evidence>
<dbReference type="InterPro" id="IPR032710">
    <property type="entry name" value="NTF2-like_dom_sf"/>
</dbReference>
<dbReference type="Proteomes" id="UP000255334">
    <property type="component" value="Unassembled WGS sequence"/>
</dbReference>
<proteinExistence type="predicted"/>
<protein>
    <recommendedName>
        <fullName evidence="3">Nuclear transport factor 2 family protein</fullName>
    </recommendedName>
</protein>
<organism evidence="1 2">
    <name type="scientific">Dyella psychrodurans</name>
    <dbReference type="NCBI Taxonomy" id="1927960"/>
    <lineage>
        <taxon>Bacteria</taxon>
        <taxon>Pseudomonadati</taxon>
        <taxon>Pseudomonadota</taxon>
        <taxon>Gammaproteobacteria</taxon>
        <taxon>Lysobacterales</taxon>
        <taxon>Rhodanobacteraceae</taxon>
        <taxon>Dyella</taxon>
    </lineage>
</organism>
<dbReference type="Gene3D" id="3.10.450.50">
    <property type="match status" value="1"/>
</dbReference>
<gene>
    <name evidence="1" type="ORF">DWU99_10655</name>
</gene>
<keyword evidence="2" id="KW-1185">Reference proteome</keyword>
<accession>A0A370X6Y8</accession>